<evidence type="ECO:0000259" key="9">
    <source>
        <dbReference type="SMART" id="SM00479"/>
    </source>
</evidence>
<keyword evidence="7" id="KW-0175">Coiled coil</keyword>
<name>A0A7R8V3R9_HERIL</name>
<evidence type="ECO:0000256" key="2">
    <source>
        <dbReference type="ARBA" id="ARBA00006357"/>
    </source>
</evidence>
<evidence type="ECO:0000256" key="3">
    <source>
        <dbReference type="ARBA" id="ARBA00022722"/>
    </source>
</evidence>
<evidence type="ECO:0000313" key="10">
    <source>
        <dbReference type="EMBL" id="CAD7091919.1"/>
    </source>
</evidence>
<dbReference type="PANTHER" id="PTHR12801">
    <property type="entry name" value="RNA EXONUCLEASE REXO1 / RECO3 FAMILY MEMBER-RELATED"/>
    <property type="match status" value="1"/>
</dbReference>
<feature type="compositionally biased region" description="Low complexity" evidence="8">
    <location>
        <begin position="268"/>
        <end position="301"/>
    </location>
</feature>
<evidence type="ECO:0000313" key="11">
    <source>
        <dbReference type="Proteomes" id="UP000594454"/>
    </source>
</evidence>
<feature type="coiled-coil region" evidence="7">
    <location>
        <begin position="437"/>
        <end position="470"/>
    </location>
</feature>
<proteinExistence type="inferred from homology"/>
<feature type="compositionally biased region" description="Polar residues" evidence="8">
    <location>
        <begin position="331"/>
        <end position="341"/>
    </location>
</feature>
<dbReference type="FunCoup" id="A0A7R8V3R9">
    <property type="interactions" value="1318"/>
</dbReference>
<dbReference type="SUPFAM" id="SSF53098">
    <property type="entry name" value="Ribonuclease H-like"/>
    <property type="match status" value="1"/>
</dbReference>
<dbReference type="SMART" id="SM00479">
    <property type="entry name" value="EXOIII"/>
    <property type="match status" value="1"/>
</dbReference>
<dbReference type="InParanoid" id="A0A7R8V3R9"/>
<evidence type="ECO:0000256" key="1">
    <source>
        <dbReference type="ARBA" id="ARBA00004123"/>
    </source>
</evidence>
<dbReference type="InterPro" id="IPR047021">
    <property type="entry name" value="REXO1/3/4-like"/>
</dbReference>
<feature type="compositionally biased region" description="Basic residues" evidence="8">
    <location>
        <begin position="206"/>
        <end position="234"/>
    </location>
</feature>
<comment type="similarity">
    <text evidence="2">Belongs to the REXO1/REXO3 family.</text>
</comment>
<dbReference type="InterPro" id="IPR013520">
    <property type="entry name" value="Ribonucl_H"/>
</dbReference>
<feature type="region of interest" description="Disordered" evidence="8">
    <location>
        <begin position="107"/>
        <end position="350"/>
    </location>
</feature>
<feature type="compositionally biased region" description="Basic and acidic residues" evidence="8">
    <location>
        <begin position="310"/>
        <end position="330"/>
    </location>
</feature>
<feature type="region of interest" description="Disordered" evidence="8">
    <location>
        <begin position="33"/>
        <end position="59"/>
    </location>
</feature>
<keyword evidence="5" id="KW-0269">Exonuclease</keyword>
<evidence type="ECO:0000256" key="6">
    <source>
        <dbReference type="ARBA" id="ARBA00023242"/>
    </source>
</evidence>
<dbReference type="Pfam" id="PF00929">
    <property type="entry name" value="RNase_T"/>
    <property type="match status" value="1"/>
</dbReference>
<dbReference type="Pfam" id="PF15870">
    <property type="entry name" value="EloA-BP1"/>
    <property type="match status" value="1"/>
</dbReference>
<dbReference type="InterPro" id="IPR012337">
    <property type="entry name" value="RNaseH-like_sf"/>
</dbReference>
<keyword evidence="4" id="KW-0378">Hydrolase</keyword>
<dbReference type="Gene3D" id="3.30.420.10">
    <property type="entry name" value="Ribonuclease H-like superfamily/Ribonuclease H"/>
    <property type="match status" value="1"/>
</dbReference>
<evidence type="ECO:0000256" key="4">
    <source>
        <dbReference type="ARBA" id="ARBA00022801"/>
    </source>
</evidence>
<keyword evidence="6" id="KW-0539">Nucleus</keyword>
<protein>
    <recommendedName>
        <fullName evidence="9">Exonuclease domain-containing protein</fullName>
    </recommendedName>
</protein>
<feature type="domain" description="Exonuclease" evidence="9">
    <location>
        <begin position="809"/>
        <end position="968"/>
    </location>
</feature>
<feature type="compositionally biased region" description="Low complexity" evidence="8">
    <location>
        <begin position="42"/>
        <end position="59"/>
    </location>
</feature>
<dbReference type="GO" id="GO:0004527">
    <property type="term" value="F:exonuclease activity"/>
    <property type="evidence" value="ECO:0007669"/>
    <property type="project" value="UniProtKB-KW"/>
</dbReference>
<evidence type="ECO:0000256" key="7">
    <source>
        <dbReference type="SAM" id="Coils"/>
    </source>
</evidence>
<dbReference type="OrthoDB" id="206335at2759"/>
<accession>A0A7R8V3R9</accession>
<reference evidence="10 11" key="1">
    <citation type="submission" date="2020-11" db="EMBL/GenBank/DDBJ databases">
        <authorList>
            <person name="Wallbank WR R."/>
            <person name="Pardo Diaz C."/>
            <person name="Kozak K."/>
            <person name="Martin S."/>
            <person name="Jiggins C."/>
            <person name="Moest M."/>
            <person name="Warren A I."/>
            <person name="Generalovic N T."/>
            <person name="Byers J.R.P. K."/>
            <person name="Montejo-Kovacevich G."/>
            <person name="Yen C E."/>
        </authorList>
    </citation>
    <scope>NUCLEOTIDE SEQUENCE [LARGE SCALE GENOMIC DNA]</scope>
</reference>
<feature type="compositionally biased region" description="Basic and acidic residues" evidence="8">
    <location>
        <begin position="131"/>
        <end position="143"/>
    </location>
</feature>
<dbReference type="CDD" id="cd06145">
    <property type="entry name" value="REX1_like"/>
    <property type="match status" value="1"/>
</dbReference>
<dbReference type="GO" id="GO:0003676">
    <property type="term" value="F:nucleic acid binding"/>
    <property type="evidence" value="ECO:0007669"/>
    <property type="project" value="InterPro"/>
</dbReference>
<evidence type="ECO:0000256" key="8">
    <source>
        <dbReference type="SAM" id="MobiDB-lite"/>
    </source>
</evidence>
<dbReference type="InterPro" id="IPR036397">
    <property type="entry name" value="RNaseH_sf"/>
</dbReference>
<dbReference type="InterPro" id="IPR031736">
    <property type="entry name" value="REXO1-like_dom"/>
</dbReference>
<dbReference type="PANTHER" id="PTHR12801:SF115">
    <property type="entry name" value="FI18136P1-RELATED"/>
    <property type="match status" value="1"/>
</dbReference>
<dbReference type="EMBL" id="LR899014">
    <property type="protein sequence ID" value="CAD7091919.1"/>
    <property type="molecule type" value="Genomic_DNA"/>
</dbReference>
<comment type="subcellular location">
    <subcellularLocation>
        <location evidence="1">Nucleus</location>
    </subcellularLocation>
</comment>
<organism evidence="10 11">
    <name type="scientific">Hermetia illucens</name>
    <name type="common">Black soldier fly</name>
    <dbReference type="NCBI Taxonomy" id="343691"/>
    <lineage>
        <taxon>Eukaryota</taxon>
        <taxon>Metazoa</taxon>
        <taxon>Ecdysozoa</taxon>
        <taxon>Arthropoda</taxon>
        <taxon>Hexapoda</taxon>
        <taxon>Insecta</taxon>
        <taxon>Pterygota</taxon>
        <taxon>Neoptera</taxon>
        <taxon>Endopterygota</taxon>
        <taxon>Diptera</taxon>
        <taxon>Brachycera</taxon>
        <taxon>Stratiomyomorpha</taxon>
        <taxon>Stratiomyidae</taxon>
        <taxon>Hermetiinae</taxon>
        <taxon>Hermetia</taxon>
    </lineage>
</organism>
<dbReference type="Proteomes" id="UP000594454">
    <property type="component" value="Chromosome 6"/>
</dbReference>
<feature type="compositionally biased region" description="Basic and acidic residues" evidence="8">
    <location>
        <begin position="376"/>
        <end position="396"/>
    </location>
</feature>
<keyword evidence="11" id="KW-1185">Reference proteome</keyword>
<dbReference type="AlphaFoldDB" id="A0A7R8V3R9"/>
<sequence>MLPSTGLFKAITCPYYESDGCTRPYCHFKHARKDEDTGQSKTASYTPSPAPAPTLLTLSEPVKKKSKLEYVPTKPAINDAPPKVDYASNSISAPVYIPSNSLAIKTEPDSAADSQQNSAGGENIQAIPSPIRDEPESPKHTVSEDIITISDGEDHTADTDEFAEAEEVRQEPENGRESLPEEITNGDKSEPNEPKKVEKDKERRHNSSSRSHSSSHKSRHKSSSHSSSSKHKSSRDRDKSSRSRDRDKEKEKDKSKSSSSHRSRSKHSSSTTKSSSHADSSRKSSSSKSSSTSKSKSSSSSSHRKRSRSKERSSTREKSSDMRKAKEAKLETSNLAPTVSYETTSEEEEEDIIAQCKMIYEEYTSQTGLTNSQEKQTAEEAASAHKPEESNYEDARERKKWLAHEKSAGAKPLIQPVVRKTNHVQNAMQSVYRRQEIVRLQQEAAAAAAALKAAEERERAEEKLKEENNLTPLIPRNYLQPPKIPVRSIAPASNVLAIERAKKKIEELRAQKQLTPSKTASKVMGRIAHINTTIPTTTSKAIEQSQPAPPVLEANSSKISYNLRMQYYNMMVKHCLNIYPTCEDAWERAQTEELAVFKKCSTPVIYKSSALLTINKLRKESIDAGNINTEKNKTVSHEVILAGKLGQSNAWSVNKKKVDEISTSNEPIDKLPGTKAYELVAECCMTEEQLVENGYPRPGPKPGTAIIKETRTKVKPPNANERYCSRCSKLFDLSIYDEEAKDECNYHPKSTGYRRGFADNLHRCCQQPAGTPGCTYADYHISDYIDYDNLTGFVKTIEYDESFVPTRKDIFALDCEMCYTTAGMELTRVTVVDMNAKTVYDALVKPDNKIVDYNTTYSGITEAMLKNEKRTLRDIQAVILSMFHSKTILIGHSLESDLKALKLIHSLVVDTSVLFPHKMGPPKKRALKTLCIEYLKRIIQENEHGHDSAEDAEVCIQLVKYYLRNRIV</sequence>
<dbReference type="GO" id="GO:0005634">
    <property type="term" value="C:nucleus"/>
    <property type="evidence" value="ECO:0007669"/>
    <property type="project" value="UniProtKB-SubCell"/>
</dbReference>
<keyword evidence="3" id="KW-0540">Nuclease</keyword>
<dbReference type="InterPro" id="IPR034922">
    <property type="entry name" value="REX1-like_exo"/>
</dbReference>
<dbReference type="OMA" id="NIRMQYY"/>
<feature type="region of interest" description="Disordered" evidence="8">
    <location>
        <begin position="367"/>
        <end position="396"/>
    </location>
</feature>
<dbReference type="FunFam" id="3.30.420.10:FF:000019">
    <property type="entry name" value="RNA exonuclease NEF-sp"/>
    <property type="match status" value="1"/>
</dbReference>
<gene>
    <name evidence="10" type="ORF">HERILL_LOCUS14316</name>
</gene>
<feature type="compositionally biased region" description="Basic and acidic residues" evidence="8">
    <location>
        <begin position="166"/>
        <end position="205"/>
    </location>
</feature>
<evidence type="ECO:0000256" key="5">
    <source>
        <dbReference type="ARBA" id="ARBA00022839"/>
    </source>
</evidence>
<feature type="compositionally biased region" description="Basic and acidic residues" evidence="8">
    <location>
        <begin position="235"/>
        <end position="256"/>
    </location>
</feature>